<dbReference type="PROSITE" id="PS00061">
    <property type="entry name" value="ADH_SHORT"/>
    <property type="match status" value="1"/>
</dbReference>
<dbReference type="Gene3D" id="3.40.50.720">
    <property type="entry name" value="NAD(P)-binding Rossmann-like Domain"/>
    <property type="match status" value="1"/>
</dbReference>
<dbReference type="PANTHER" id="PTHR42760:SF5">
    <property type="entry name" value="2-DEHYDRO-3-DEOXY-D-GLUCONATE 5-DEHYDROGENASE"/>
    <property type="match status" value="1"/>
</dbReference>
<dbReference type="PRINTS" id="PR00080">
    <property type="entry name" value="SDRFAMILY"/>
</dbReference>
<evidence type="ECO:0000313" key="5">
    <source>
        <dbReference type="Proteomes" id="UP000284841"/>
    </source>
</evidence>
<dbReference type="STRING" id="1776384.GCA_900086585_03199"/>
<comment type="similarity">
    <text evidence="1 3">Belongs to the short-chain dehydrogenases/reductases (SDR) family.</text>
</comment>
<reference evidence="4 5" key="1">
    <citation type="submission" date="2018-08" db="EMBL/GenBank/DDBJ databases">
        <title>A genome reference for cultivated species of the human gut microbiota.</title>
        <authorList>
            <person name="Zou Y."/>
            <person name="Xue W."/>
            <person name="Luo G."/>
        </authorList>
    </citation>
    <scope>NUCLEOTIDE SEQUENCE [LARGE SCALE GENOMIC DNA]</scope>
    <source>
        <strain evidence="4 5">AM07-24</strain>
    </source>
</reference>
<dbReference type="InterPro" id="IPR002347">
    <property type="entry name" value="SDR_fam"/>
</dbReference>
<dbReference type="GO" id="GO:0016616">
    <property type="term" value="F:oxidoreductase activity, acting on the CH-OH group of donors, NAD or NADP as acceptor"/>
    <property type="evidence" value="ECO:0007669"/>
    <property type="project" value="TreeGrafter"/>
</dbReference>
<accession>A0A415E843</accession>
<proteinExistence type="inferred from homology"/>
<evidence type="ECO:0000256" key="3">
    <source>
        <dbReference type="RuleBase" id="RU000363"/>
    </source>
</evidence>
<keyword evidence="2" id="KW-0560">Oxidoreductase</keyword>
<dbReference type="InterPro" id="IPR036291">
    <property type="entry name" value="NAD(P)-bd_dom_sf"/>
</dbReference>
<gene>
    <name evidence="4" type="ORF">DW099_04555</name>
</gene>
<protein>
    <submittedName>
        <fullName evidence="4">SDR family NAD(P)-dependent oxidoreductase</fullName>
    </submittedName>
</protein>
<dbReference type="Proteomes" id="UP000284841">
    <property type="component" value="Unassembled WGS sequence"/>
</dbReference>
<evidence type="ECO:0000313" key="4">
    <source>
        <dbReference type="EMBL" id="RHJ89840.1"/>
    </source>
</evidence>
<name>A0A415E843_9FIRM</name>
<sequence>MNCFDLTGKKALVTGGTRGLGRGMAEGLMEAGAEVVICGTNAHVNAVCQEFREKGYVCHGLIMDLRRRAYLEEGFREAMEMLGQRLDILVNAAGVQRRNSSEVFTEEDWDMVLAVNLTAPFVLCQLAAKQMIKQGKGKIINISSMLAYFGGQTVPAYAASKGGLTQFTKTMCNDLAAKGININCIAPGYMETDMNTALTDETNPRYQEIRSRIPQGRWGTAEDVKGVCIFLASAGSDYVNGAVIPVDGGYLVR</sequence>
<dbReference type="PANTHER" id="PTHR42760">
    <property type="entry name" value="SHORT-CHAIN DEHYDROGENASES/REDUCTASES FAMILY MEMBER"/>
    <property type="match status" value="1"/>
</dbReference>
<dbReference type="InterPro" id="IPR020904">
    <property type="entry name" value="Sc_DH/Rdtase_CS"/>
</dbReference>
<dbReference type="OrthoDB" id="9803333at2"/>
<dbReference type="EMBL" id="QRMS01000001">
    <property type="protein sequence ID" value="RHJ89840.1"/>
    <property type="molecule type" value="Genomic_DNA"/>
</dbReference>
<dbReference type="Pfam" id="PF00106">
    <property type="entry name" value="adh_short"/>
    <property type="match status" value="1"/>
</dbReference>
<evidence type="ECO:0000256" key="2">
    <source>
        <dbReference type="ARBA" id="ARBA00023002"/>
    </source>
</evidence>
<dbReference type="PRINTS" id="PR00081">
    <property type="entry name" value="GDHRDH"/>
</dbReference>
<dbReference type="FunFam" id="3.40.50.720:FF:000084">
    <property type="entry name" value="Short-chain dehydrogenase reductase"/>
    <property type="match status" value="1"/>
</dbReference>
<comment type="caution">
    <text evidence="4">The sequence shown here is derived from an EMBL/GenBank/DDBJ whole genome shotgun (WGS) entry which is preliminary data.</text>
</comment>
<dbReference type="RefSeq" id="WP_118333864.1">
    <property type="nucleotide sequence ID" value="NZ_AP025567.1"/>
</dbReference>
<dbReference type="AlphaFoldDB" id="A0A415E843"/>
<dbReference type="SUPFAM" id="SSF51735">
    <property type="entry name" value="NAD(P)-binding Rossmann-fold domains"/>
    <property type="match status" value="1"/>
</dbReference>
<keyword evidence="5" id="KW-1185">Reference proteome</keyword>
<dbReference type="GO" id="GO:0008206">
    <property type="term" value="P:bile acid metabolic process"/>
    <property type="evidence" value="ECO:0007669"/>
    <property type="project" value="UniProtKB-ARBA"/>
</dbReference>
<organism evidence="4 5">
    <name type="scientific">Emergencia timonensis</name>
    <dbReference type="NCBI Taxonomy" id="1776384"/>
    <lineage>
        <taxon>Bacteria</taxon>
        <taxon>Bacillati</taxon>
        <taxon>Bacillota</taxon>
        <taxon>Clostridia</taxon>
        <taxon>Peptostreptococcales</taxon>
        <taxon>Anaerovoracaceae</taxon>
        <taxon>Emergencia</taxon>
    </lineage>
</organism>
<evidence type="ECO:0000256" key="1">
    <source>
        <dbReference type="ARBA" id="ARBA00006484"/>
    </source>
</evidence>